<dbReference type="GO" id="GO:0005886">
    <property type="term" value="C:plasma membrane"/>
    <property type="evidence" value="ECO:0007669"/>
    <property type="project" value="UniProtKB-SubCell"/>
</dbReference>
<dbReference type="EMBL" id="SLWS01000021">
    <property type="protein sequence ID" value="TCO45326.1"/>
    <property type="molecule type" value="Genomic_DNA"/>
</dbReference>
<feature type="transmembrane region" description="Helical" evidence="6">
    <location>
        <begin position="732"/>
        <end position="756"/>
    </location>
</feature>
<feature type="domain" description="ABC3 transporter permease C-terminal" evidence="7">
    <location>
        <begin position="253"/>
        <end position="371"/>
    </location>
</feature>
<sequence length="807" mass="81986">MTLLLALRRLGGNGATLVALIATSVLLGMSGSLLAAGANEIPPQRYAGAPIVVGGNSSAVVHRSGKDKTVDLPGPRPVPPEVVDTIRRHVPADARVITDVTARVAVGFAGNWTPVVAHGWSATQLGPSRLVTGTTPAGPDQVVVDDSFGWAPGTVVQVLTDAGPQARTVVGRVAFPGGAPAVYLSDDAVATLAERPAIAAVGIIADPTKVADDLRTALADANVVVRTGDGRGRIEFPDIAHAQNDLSTLSGSLVAIVVMVALVIVGSTYALAMARRRRAIATLRALGATPRQLERLATVEMAGVGLVAGLLGLVPAAVLTTAFDWLMRTVGLLPADLHLTLGVLPSVAAVVLTTVIAAVTGWAAGRRTAAVSPTTALATAENQDQPTPRWQAVLGGVLVVLGVAAALLPLLVDGIVGVAVAGGGGLLLVAGTALLTRPLVGLLFRLVARRLLASRVPHRWLAGAGMSGQTTRLAAAVAPMLLMVGICLVQVLLPASFAAAAQQQAAAGLRVPQAVIAPGYGLPSRELGVAVARQQVIGVTTVLDGPETFKYTATGLRGPVSPTLDLALRPGSTWNPTTSLGPDQAVIGASTAATLGAHVGDRAELVLADGTTVTPTVVGVSDRGIGLGDVLLDYATLTSHRPTTGPAGQAADLLLLPTPSDRLPYGLAVSAADAFGAGRGATSSGIAASTIPLIALFGYIAVAVTNSLVLSVTSRTTTFRMLRRTGADRKQLARSLVVEGITVVVAAVGLGTAAALPPMVTVATRLTASPWPTVPLWFYLAVITTVSVLAMAAVILPGRLVLKRDLR</sequence>
<keyword evidence="2" id="KW-1003">Cell membrane</keyword>
<evidence type="ECO:0000256" key="5">
    <source>
        <dbReference type="ARBA" id="ARBA00023136"/>
    </source>
</evidence>
<evidence type="ECO:0000256" key="4">
    <source>
        <dbReference type="ARBA" id="ARBA00022989"/>
    </source>
</evidence>
<keyword evidence="4 6" id="KW-1133">Transmembrane helix</keyword>
<feature type="domain" description="ABC3 transporter permease C-terminal" evidence="7">
    <location>
        <begin position="700"/>
        <end position="804"/>
    </location>
</feature>
<keyword evidence="9" id="KW-1185">Reference proteome</keyword>
<feature type="transmembrane region" description="Helical" evidence="6">
    <location>
        <begin position="691"/>
        <end position="712"/>
    </location>
</feature>
<dbReference type="PANTHER" id="PTHR30287:SF1">
    <property type="entry name" value="INNER MEMBRANE PROTEIN"/>
    <property type="match status" value="1"/>
</dbReference>
<evidence type="ECO:0000259" key="7">
    <source>
        <dbReference type="Pfam" id="PF02687"/>
    </source>
</evidence>
<gene>
    <name evidence="8" type="ORF">EV192_12190</name>
</gene>
<organism evidence="8 9">
    <name type="scientific">Actinocrispum wychmicini</name>
    <dbReference type="NCBI Taxonomy" id="1213861"/>
    <lineage>
        <taxon>Bacteria</taxon>
        <taxon>Bacillati</taxon>
        <taxon>Actinomycetota</taxon>
        <taxon>Actinomycetes</taxon>
        <taxon>Pseudonocardiales</taxon>
        <taxon>Pseudonocardiaceae</taxon>
        <taxon>Actinocrispum</taxon>
    </lineage>
</organism>
<feature type="transmembrane region" description="Helical" evidence="6">
    <location>
        <begin position="343"/>
        <end position="364"/>
    </location>
</feature>
<dbReference type="Proteomes" id="UP000295680">
    <property type="component" value="Unassembled WGS sequence"/>
</dbReference>
<feature type="transmembrane region" description="Helical" evidence="6">
    <location>
        <begin position="418"/>
        <end position="440"/>
    </location>
</feature>
<dbReference type="PANTHER" id="PTHR30287">
    <property type="entry name" value="MEMBRANE COMPONENT OF PREDICTED ABC SUPERFAMILY METABOLITE UPTAKE TRANSPORTER"/>
    <property type="match status" value="1"/>
</dbReference>
<protein>
    <submittedName>
        <fullName evidence="8">Putative ABC transport system permease protein</fullName>
    </submittedName>
</protein>
<dbReference type="InterPro" id="IPR003838">
    <property type="entry name" value="ABC3_permease_C"/>
</dbReference>
<feature type="transmembrane region" description="Helical" evidence="6">
    <location>
        <begin position="776"/>
        <end position="802"/>
    </location>
</feature>
<keyword evidence="5 6" id="KW-0472">Membrane</keyword>
<reference evidence="8 9" key="1">
    <citation type="submission" date="2019-03" db="EMBL/GenBank/DDBJ databases">
        <title>Genomic Encyclopedia of Type Strains, Phase IV (KMG-IV): sequencing the most valuable type-strain genomes for metagenomic binning, comparative biology and taxonomic classification.</title>
        <authorList>
            <person name="Goeker M."/>
        </authorList>
    </citation>
    <scope>NUCLEOTIDE SEQUENCE [LARGE SCALE GENOMIC DNA]</scope>
    <source>
        <strain evidence="8 9">DSM 45934</strain>
    </source>
</reference>
<feature type="transmembrane region" description="Helical" evidence="6">
    <location>
        <begin position="473"/>
        <end position="493"/>
    </location>
</feature>
<dbReference type="InterPro" id="IPR038766">
    <property type="entry name" value="Membrane_comp_ABC_pdt"/>
</dbReference>
<dbReference type="OrthoDB" id="3223244at2"/>
<feature type="transmembrane region" description="Helical" evidence="6">
    <location>
        <begin position="253"/>
        <end position="274"/>
    </location>
</feature>
<name>A0A4R2ILV9_9PSEU</name>
<evidence type="ECO:0000256" key="1">
    <source>
        <dbReference type="ARBA" id="ARBA00004651"/>
    </source>
</evidence>
<feature type="transmembrane region" description="Helical" evidence="6">
    <location>
        <begin position="392"/>
        <end position="412"/>
    </location>
</feature>
<proteinExistence type="predicted"/>
<dbReference type="AlphaFoldDB" id="A0A4R2ILV9"/>
<dbReference type="RefSeq" id="WP_132126210.1">
    <property type="nucleotide sequence ID" value="NZ_SLWS01000021.1"/>
</dbReference>
<evidence type="ECO:0000256" key="6">
    <source>
        <dbReference type="SAM" id="Phobius"/>
    </source>
</evidence>
<keyword evidence="3 6" id="KW-0812">Transmembrane</keyword>
<accession>A0A4R2ILV9</accession>
<feature type="transmembrane region" description="Helical" evidence="6">
    <location>
        <begin position="301"/>
        <end position="323"/>
    </location>
</feature>
<comment type="subcellular location">
    <subcellularLocation>
        <location evidence="1">Cell membrane</location>
        <topology evidence="1">Multi-pass membrane protein</topology>
    </subcellularLocation>
</comment>
<evidence type="ECO:0000313" key="8">
    <source>
        <dbReference type="EMBL" id="TCO45326.1"/>
    </source>
</evidence>
<comment type="caution">
    <text evidence="8">The sequence shown here is derived from an EMBL/GenBank/DDBJ whole genome shotgun (WGS) entry which is preliminary data.</text>
</comment>
<evidence type="ECO:0000313" key="9">
    <source>
        <dbReference type="Proteomes" id="UP000295680"/>
    </source>
</evidence>
<dbReference type="Pfam" id="PF02687">
    <property type="entry name" value="FtsX"/>
    <property type="match status" value="2"/>
</dbReference>
<evidence type="ECO:0000256" key="2">
    <source>
        <dbReference type="ARBA" id="ARBA00022475"/>
    </source>
</evidence>
<evidence type="ECO:0000256" key="3">
    <source>
        <dbReference type="ARBA" id="ARBA00022692"/>
    </source>
</evidence>